<evidence type="ECO:0000256" key="6">
    <source>
        <dbReference type="SAM" id="MobiDB-lite"/>
    </source>
</evidence>
<evidence type="ECO:0000256" key="3">
    <source>
        <dbReference type="ARBA" id="ARBA00022741"/>
    </source>
</evidence>
<feature type="compositionally biased region" description="Basic and acidic residues" evidence="6">
    <location>
        <begin position="126"/>
        <end position="159"/>
    </location>
</feature>
<protein>
    <recommendedName>
        <fullName evidence="7">Protein kinase domain-containing protein</fullName>
    </recommendedName>
</protein>
<keyword evidence="5" id="KW-0067">ATP-binding</keyword>
<accession>A0A7N0ZS22</accession>
<feature type="compositionally biased region" description="Polar residues" evidence="6">
    <location>
        <begin position="23"/>
        <end position="40"/>
    </location>
</feature>
<feature type="compositionally biased region" description="Basic and acidic residues" evidence="6">
    <location>
        <begin position="208"/>
        <end position="244"/>
    </location>
</feature>
<dbReference type="EnsemblPlants" id="Kaladp0024s0196.1.v1.1">
    <property type="protein sequence ID" value="Kaladp0024s0196.1.v1.1"/>
    <property type="gene ID" value="Kaladp0024s0196.v1.1"/>
</dbReference>
<evidence type="ECO:0000313" key="8">
    <source>
        <dbReference type="EnsemblPlants" id="Kaladp0024s0196.1.v1.1"/>
    </source>
</evidence>
<dbReference type="GO" id="GO:0004674">
    <property type="term" value="F:protein serine/threonine kinase activity"/>
    <property type="evidence" value="ECO:0007669"/>
    <property type="project" value="UniProtKB-KW"/>
</dbReference>
<dbReference type="InterPro" id="IPR050494">
    <property type="entry name" value="Ser_Thr_dual-spec_kinase"/>
</dbReference>
<feature type="region of interest" description="Disordered" evidence="6">
    <location>
        <begin position="126"/>
        <end position="164"/>
    </location>
</feature>
<keyword evidence="4" id="KW-0418">Kinase</keyword>
<dbReference type="PROSITE" id="PS50011">
    <property type="entry name" value="PROTEIN_KINASE_DOM"/>
    <property type="match status" value="1"/>
</dbReference>
<dbReference type="Gene3D" id="3.30.200.20">
    <property type="entry name" value="Phosphorylase Kinase, domain 1"/>
    <property type="match status" value="1"/>
</dbReference>
<dbReference type="Proteomes" id="UP000594263">
    <property type="component" value="Unplaced"/>
</dbReference>
<feature type="domain" description="Protein kinase" evidence="7">
    <location>
        <begin position="269"/>
        <end position="621"/>
    </location>
</feature>
<dbReference type="SMART" id="SM00220">
    <property type="entry name" value="S_TKc"/>
    <property type="match status" value="1"/>
</dbReference>
<keyword evidence="2" id="KW-0808">Transferase</keyword>
<dbReference type="Gene3D" id="1.10.510.10">
    <property type="entry name" value="Transferase(Phosphotransferase) domain 1"/>
    <property type="match status" value="1"/>
</dbReference>
<dbReference type="InterPro" id="IPR000719">
    <property type="entry name" value="Prot_kinase_dom"/>
</dbReference>
<dbReference type="InterPro" id="IPR008271">
    <property type="entry name" value="Ser/Thr_kinase_AS"/>
</dbReference>
<feature type="region of interest" description="Disordered" evidence="6">
    <location>
        <begin position="1"/>
        <end position="43"/>
    </location>
</feature>
<dbReference type="InterPro" id="IPR011009">
    <property type="entry name" value="Kinase-like_dom_sf"/>
</dbReference>
<evidence type="ECO:0000256" key="5">
    <source>
        <dbReference type="ARBA" id="ARBA00022840"/>
    </source>
</evidence>
<reference evidence="8" key="1">
    <citation type="submission" date="2021-01" db="UniProtKB">
        <authorList>
            <consortium name="EnsemblPlants"/>
        </authorList>
    </citation>
    <scope>IDENTIFICATION</scope>
</reference>
<sequence length="624" mass="71099">EGNCKRSSHSPNRSKIPDELCSRKTSGSVQFVDRSGSQSRSDVEDVDILNAAHKLNGKYANDCDNDMSIQRGHSGYRHGSRDRARDEERELSVNYCRLADRQDEKYAKEISDRDLSDGDVDRVRRHEIRREKEQKRSRTKELEKERSLGNNKDPGRQLEWDEGIEDGYKKGRETRTLERDRQREVGAIDNFRKSKRDRYWVKDRETDMDRGREGEISMERARDRDRGSERELTVERGRGNDQEKLSLQQTGLSKPSSEVAHNKSYSSSVVAKSPVGNGGCAVGYTCARGLGEGTPKSERSDDMFCDDIFGETPTGICNAVRDYLPVERSGLYDNRDDVEGYHSYRLGELLGGRYEITAARGKGVFSSVVRAKDLKAGNGELEAVAIKIIRNNETMFKAGQSELIILKKLVGADPEDRRALSLKHLRSCGVLHCDIKPDNMLVNESKDVLKLCDFGNARFAGKNELTPYLVSRFYWAPEITRFLGLQYDHPVDIWSIGCCWYEFYTGKVLFPGVTNHDMLRLHMELKGHFLRRSFRRLGAFTERHFDQDLNFLSPEDDPVTKKTIKRMIVNIKPKDMGSIITSAAGEDPKILTNFKDLLDKIFTLHSDERMTVSQALGHPFITGK</sequence>
<dbReference type="Gramene" id="Kaladp0024s0196.1.v1.1">
    <property type="protein sequence ID" value="Kaladp0024s0196.1.v1.1"/>
    <property type="gene ID" value="Kaladp0024s0196.v1.1"/>
</dbReference>
<keyword evidence="3" id="KW-0547">Nucleotide-binding</keyword>
<evidence type="ECO:0000256" key="2">
    <source>
        <dbReference type="ARBA" id="ARBA00022679"/>
    </source>
</evidence>
<dbReference type="SUPFAM" id="SSF56112">
    <property type="entry name" value="Protein kinase-like (PK-like)"/>
    <property type="match status" value="1"/>
</dbReference>
<dbReference type="PANTHER" id="PTHR24058:SF103">
    <property type="entry name" value="SERINE_THREONINE-PROTEIN KINASE PRP4 HOMOLOG"/>
    <property type="match status" value="1"/>
</dbReference>
<feature type="compositionally biased region" description="Basic and acidic residues" evidence="6">
    <location>
        <begin position="79"/>
        <end position="90"/>
    </location>
</feature>
<keyword evidence="1" id="KW-0723">Serine/threonine-protein kinase</keyword>
<feature type="compositionally biased region" description="Polar residues" evidence="6">
    <location>
        <begin position="245"/>
        <end position="256"/>
    </location>
</feature>
<dbReference type="PANTHER" id="PTHR24058">
    <property type="entry name" value="DUAL SPECIFICITY PROTEIN KINASE"/>
    <property type="match status" value="1"/>
</dbReference>
<organism evidence="8 9">
    <name type="scientific">Kalanchoe fedtschenkoi</name>
    <name type="common">Lavender scallops</name>
    <name type="synonym">South American air plant</name>
    <dbReference type="NCBI Taxonomy" id="63787"/>
    <lineage>
        <taxon>Eukaryota</taxon>
        <taxon>Viridiplantae</taxon>
        <taxon>Streptophyta</taxon>
        <taxon>Embryophyta</taxon>
        <taxon>Tracheophyta</taxon>
        <taxon>Spermatophyta</taxon>
        <taxon>Magnoliopsida</taxon>
        <taxon>eudicotyledons</taxon>
        <taxon>Gunneridae</taxon>
        <taxon>Pentapetalae</taxon>
        <taxon>Saxifragales</taxon>
        <taxon>Crassulaceae</taxon>
        <taxon>Kalanchoe</taxon>
    </lineage>
</organism>
<keyword evidence="9" id="KW-1185">Reference proteome</keyword>
<dbReference type="Pfam" id="PF00069">
    <property type="entry name" value="Pkinase"/>
    <property type="match status" value="1"/>
</dbReference>
<proteinExistence type="predicted"/>
<dbReference type="PROSITE" id="PS00108">
    <property type="entry name" value="PROTEIN_KINASE_ST"/>
    <property type="match status" value="1"/>
</dbReference>
<dbReference type="AlphaFoldDB" id="A0A7N0ZS22"/>
<dbReference type="GO" id="GO:0005524">
    <property type="term" value="F:ATP binding"/>
    <property type="evidence" value="ECO:0007669"/>
    <property type="project" value="UniProtKB-KW"/>
</dbReference>
<feature type="region of interest" description="Disordered" evidence="6">
    <location>
        <begin position="57"/>
        <end position="90"/>
    </location>
</feature>
<feature type="region of interest" description="Disordered" evidence="6">
    <location>
        <begin position="208"/>
        <end position="270"/>
    </location>
</feature>
<evidence type="ECO:0000256" key="1">
    <source>
        <dbReference type="ARBA" id="ARBA00022527"/>
    </source>
</evidence>
<evidence type="ECO:0000313" key="9">
    <source>
        <dbReference type="Proteomes" id="UP000594263"/>
    </source>
</evidence>
<evidence type="ECO:0000256" key="4">
    <source>
        <dbReference type="ARBA" id="ARBA00022777"/>
    </source>
</evidence>
<name>A0A7N0ZS22_KALFE</name>
<evidence type="ECO:0000259" key="7">
    <source>
        <dbReference type="PROSITE" id="PS50011"/>
    </source>
</evidence>